<comment type="caution">
    <text evidence="2">The sequence shown here is derived from an EMBL/GenBank/DDBJ whole genome shotgun (WGS) entry which is preliminary data.</text>
</comment>
<dbReference type="Proteomes" id="UP000578531">
    <property type="component" value="Unassembled WGS sequence"/>
</dbReference>
<dbReference type="EMBL" id="JACCJC010000041">
    <property type="protein sequence ID" value="KAF6233155.1"/>
    <property type="molecule type" value="Genomic_DNA"/>
</dbReference>
<feature type="compositionally biased region" description="Basic and acidic residues" evidence="1">
    <location>
        <begin position="116"/>
        <end position="134"/>
    </location>
</feature>
<organism evidence="2 3">
    <name type="scientific">Letharia columbiana</name>
    <dbReference type="NCBI Taxonomy" id="112416"/>
    <lineage>
        <taxon>Eukaryota</taxon>
        <taxon>Fungi</taxon>
        <taxon>Dikarya</taxon>
        <taxon>Ascomycota</taxon>
        <taxon>Pezizomycotina</taxon>
        <taxon>Lecanoromycetes</taxon>
        <taxon>OSLEUM clade</taxon>
        <taxon>Lecanoromycetidae</taxon>
        <taxon>Lecanorales</taxon>
        <taxon>Lecanorineae</taxon>
        <taxon>Parmeliaceae</taxon>
        <taxon>Letharia</taxon>
    </lineage>
</organism>
<keyword evidence="3" id="KW-1185">Reference proteome</keyword>
<proteinExistence type="predicted"/>
<dbReference type="AlphaFoldDB" id="A0A8H6L2I6"/>
<dbReference type="GeneID" id="59290353"/>
<gene>
    <name evidence="2" type="ORF">HO173_008699</name>
</gene>
<evidence type="ECO:0000313" key="2">
    <source>
        <dbReference type="EMBL" id="KAF6233155.1"/>
    </source>
</evidence>
<feature type="compositionally biased region" description="Basic and acidic residues" evidence="1">
    <location>
        <begin position="51"/>
        <end position="86"/>
    </location>
</feature>
<feature type="region of interest" description="Disordered" evidence="1">
    <location>
        <begin position="1"/>
        <end position="134"/>
    </location>
</feature>
<protein>
    <submittedName>
        <fullName evidence="2">Uncharacterized protein</fullName>
    </submittedName>
</protein>
<dbReference type="RefSeq" id="XP_037162577.1">
    <property type="nucleotide sequence ID" value="XM_037310595.1"/>
</dbReference>
<reference evidence="2 3" key="1">
    <citation type="journal article" date="2020" name="Genomics">
        <title>Complete, high-quality genomes from long-read metagenomic sequencing of two wolf lichen thalli reveals enigmatic genome architecture.</title>
        <authorList>
            <person name="McKenzie S.K."/>
            <person name="Walston R.F."/>
            <person name="Allen J.L."/>
        </authorList>
    </citation>
    <scope>NUCLEOTIDE SEQUENCE [LARGE SCALE GENOMIC DNA]</scope>
    <source>
        <strain evidence="2">WasteWater2</strain>
    </source>
</reference>
<accession>A0A8H6L2I6</accession>
<feature type="compositionally biased region" description="Basic and acidic residues" evidence="1">
    <location>
        <begin position="94"/>
        <end position="106"/>
    </location>
</feature>
<sequence length="151" mass="16779">MRYFVDASSSDRSDRAQLQPRHSNPSPPAYPSPSNKAILDGETPCVLRWDPGSERGPPEEAEAESRIQETEAEGRVQESGYERETEGLENSNADAKEIDQEGRENPESSSTAARTASDREPEEQRSKDEEQAVREEIARHLARILLPECGG</sequence>
<evidence type="ECO:0000256" key="1">
    <source>
        <dbReference type="SAM" id="MobiDB-lite"/>
    </source>
</evidence>
<name>A0A8H6L2I6_9LECA</name>
<evidence type="ECO:0000313" key="3">
    <source>
        <dbReference type="Proteomes" id="UP000578531"/>
    </source>
</evidence>